<dbReference type="GO" id="GO:0005829">
    <property type="term" value="C:cytosol"/>
    <property type="evidence" value="ECO:0007669"/>
    <property type="project" value="TreeGrafter"/>
</dbReference>
<keyword evidence="9" id="KW-0413">Isomerase</keyword>
<dbReference type="InterPro" id="IPR027417">
    <property type="entry name" value="P-loop_NTPase"/>
</dbReference>
<keyword evidence="7" id="KW-0238">DNA-binding</keyword>
<keyword evidence="6" id="KW-0067">ATP-binding</keyword>
<dbReference type="GO" id="GO:0000725">
    <property type="term" value="P:recombinational repair"/>
    <property type="evidence" value="ECO:0007669"/>
    <property type="project" value="TreeGrafter"/>
</dbReference>
<proteinExistence type="inferred from homology"/>
<feature type="domain" description="UvrD-like helicase C-terminal" evidence="14">
    <location>
        <begin position="287"/>
        <end position="567"/>
    </location>
</feature>
<keyword evidence="3" id="KW-0227">DNA damage</keyword>
<dbReference type="InterPro" id="IPR013986">
    <property type="entry name" value="DExx_box_DNA_helicase_dom_sf"/>
</dbReference>
<evidence type="ECO:0000256" key="7">
    <source>
        <dbReference type="ARBA" id="ARBA00023125"/>
    </source>
</evidence>
<dbReference type="GO" id="GO:0005524">
    <property type="term" value="F:ATP binding"/>
    <property type="evidence" value="ECO:0007669"/>
    <property type="project" value="UniProtKB-KW"/>
</dbReference>
<keyword evidence="8" id="KW-0234">DNA repair</keyword>
<evidence type="ECO:0000256" key="5">
    <source>
        <dbReference type="ARBA" id="ARBA00022806"/>
    </source>
</evidence>
<dbReference type="Gene3D" id="1.10.10.160">
    <property type="match status" value="1"/>
</dbReference>
<dbReference type="CDD" id="cd18807">
    <property type="entry name" value="SF1_C_UvrD"/>
    <property type="match status" value="1"/>
</dbReference>
<dbReference type="InterPro" id="IPR014017">
    <property type="entry name" value="DNA_helicase_UvrD-like_C"/>
</dbReference>
<keyword evidence="4 15" id="KW-0378">Hydrolase</keyword>
<dbReference type="EC" id="5.6.2.4" evidence="11"/>
<reference evidence="15" key="1">
    <citation type="submission" date="2018-06" db="EMBL/GenBank/DDBJ databases">
        <authorList>
            <person name="Zhirakovskaya E."/>
        </authorList>
    </citation>
    <scope>NUCLEOTIDE SEQUENCE</scope>
</reference>
<name>A0A3B1AEL5_9ZZZZ</name>
<evidence type="ECO:0000259" key="14">
    <source>
        <dbReference type="PROSITE" id="PS51217"/>
    </source>
</evidence>
<evidence type="ECO:0000256" key="11">
    <source>
        <dbReference type="ARBA" id="ARBA00034808"/>
    </source>
</evidence>
<evidence type="ECO:0000256" key="12">
    <source>
        <dbReference type="ARBA" id="ARBA00048988"/>
    </source>
</evidence>
<dbReference type="PANTHER" id="PTHR11070">
    <property type="entry name" value="UVRD / RECB / PCRA DNA HELICASE FAMILY MEMBER"/>
    <property type="match status" value="1"/>
</dbReference>
<evidence type="ECO:0000256" key="9">
    <source>
        <dbReference type="ARBA" id="ARBA00023235"/>
    </source>
</evidence>
<dbReference type="GO" id="GO:0016887">
    <property type="term" value="F:ATP hydrolysis activity"/>
    <property type="evidence" value="ECO:0007669"/>
    <property type="project" value="RHEA"/>
</dbReference>
<organism evidence="15">
    <name type="scientific">hydrothermal vent metagenome</name>
    <dbReference type="NCBI Taxonomy" id="652676"/>
    <lineage>
        <taxon>unclassified sequences</taxon>
        <taxon>metagenomes</taxon>
        <taxon>ecological metagenomes</taxon>
    </lineage>
</organism>
<dbReference type="Pfam" id="PF21196">
    <property type="entry name" value="PcrA_UvrD_tudor"/>
    <property type="match status" value="1"/>
</dbReference>
<evidence type="ECO:0000259" key="13">
    <source>
        <dbReference type="PROSITE" id="PS51198"/>
    </source>
</evidence>
<feature type="domain" description="UvrD-like helicase ATP-binding" evidence="13">
    <location>
        <begin position="8"/>
        <end position="286"/>
    </location>
</feature>
<evidence type="ECO:0000256" key="2">
    <source>
        <dbReference type="ARBA" id="ARBA00022741"/>
    </source>
</evidence>
<dbReference type="Gene3D" id="1.10.486.10">
    <property type="entry name" value="PCRA, domain 4"/>
    <property type="match status" value="1"/>
</dbReference>
<dbReference type="CDD" id="cd17932">
    <property type="entry name" value="DEXQc_UvrD"/>
    <property type="match status" value="1"/>
</dbReference>
<dbReference type="EMBL" id="UOFS01000042">
    <property type="protein sequence ID" value="VAX00111.1"/>
    <property type="molecule type" value="Genomic_DNA"/>
</dbReference>
<dbReference type="PANTHER" id="PTHR11070:SF2">
    <property type="entry name" value="ATP-DEPENDENT DNA HELICASE SRS2"/>
    <property type="match status" value="1"/>
</dbReference>
<accession>A0A3B1AEL5</accession>
<dbReference type="FunFam" id="1.10.486.10:FF:000003">
    <property type="entry name" value="ATP-dependent DNA helicase"/>
    <property type="match status" value="1"/>
</dbReference>
<dbReference type="PROSITE" id="PS51217">
    <property type="entry name" value="UVRD_HELICASE_CTER"/>
    <property type="match status" value="1"/>
</dbReference>
<dbReference type="Gene3D" id="3.40.50.300">
    <property type="entry name" value="P-loop containing nucleotide triphosphate hydrolases"/>
    <property type="match status" value="2"/>
</dbReference>
<evidence type="ECO:0000256" key="10">
    <source>
        <dbReference type="ARBA" id="ARBA00034617"/>
    </source>
</evidence>
<comment type="similarity">
    <text evidence="1">Belongs to the helicase family. UvrD subfamily.</text>
</comment>
<dbReference type="SUPFAM" id="SSF52540">
    <property type="entry name" value="P-loop containing nucleoside triphosphate hydrolases"/>
    <property type="match status" value="1"/>
</dbReference>
<dbReference type="Pfam" id="PF13361">
    <property type="entry name" value="UvrD_C"/>
    <property type="match status" value="1"/>
</dbReference>
<dbReference type="PROSITE" id="PS51198">
    <property type="entry name" value="UVRD_HELICASE_ATP_BIND"/>
    <property type="match status" value="1"/>
</dbReference>
<comment type="catalytic activity">
    <reaction evidence="10">
        <text>Couples ATP hydrolysis with the unwinding of duplex DNA by translocating in the 3'-5' direction.</text>
        <dbReference type="EC" id="5.6.2.4"/>
    </reaction>
</comment>
<evidence type="ECO:0000256" key="1">
    <source>
        <dbReference type="ARBA" id="ARBA00009922"/>
    </source>
</evidence>
<keyword evidence="2" id="KW-0547">Nucleotide-binding</keyword>
<dbReference type="GO" id="GO:0033202">
    <property type="term" value="C:DNA helicase complex"/>
    <property type="evidence" value="ECO:0007669"/>
    <property type="project" value="TreeGrafter"/>
</dbReference>
<dbReference type="NCBIfam" id="NF008743">
    <property type="entry name" value="PRK11773.1"/>
    <property type="match status" value="1"/>
</dbReference>
<evidence type="ECO:0000256" key="6">
    <source>
        <dbReference type="ARBA" id="ARBA00022840"/>
    </source>
</evidence>
<evidence type="ECO:0000256" key="8">
    <source>
        <dbReference type="ARBA" id="ARBA00023204"/>
    </source>
</evidence>
<dbReference type="InterPro" id="IPR000212">
    <property type="entry name" value="DNA_helicase_UvrD/REP"/>
</dbReference>
<dbReference type="GO" id="GO:0003677">
    <property type="term" value="F:DNA binding"/>
    <property type="evidence" value="ECO:0007669"/>
    <property type="project" value="UniProtKB-KW"/>
</dbReference>
<dbReference type="FunFam" id="3.40.50.300:FF:001201">
    <property type="entry name" value="ATP-dependent DNA helicase UvrD2"/>
    <property type="match status" value="1"/>
</dbReference>
<keyword evidence="5 15" id="KW-0347">Helicase</keyword>
<protein>
    <recommendedName>
        <fullName evidence="11">DNA 3'-5' helicase</fullName>
        <ecNumber evidence="11">5.6.2.4</ecNumber>
    </recommendedName>
</protein>
<dbReference type="Pfam" id="PF00580">
    <property type="entry name" value="UvrD-helicase"/>
    <property type="match status" value="1"/>
</dbReference>
<dbReference type="GO" id="GO:0043138">
    <property type="term" value="F:3'-5' DNA helicase activity"/>
    <property type="evidence" value="ECO:0007669"/>
    <property type="project" value="UniProtKB-EC"/>
</dbReference>
<dbReference type="InterPro" id="IPR014016">
    <property type="entry name" value="UvrD-like_ATP-bd"/>
</dbReference>
<evidence type="ECO:0000313" key="15">
    <source>
        <dbReference type="EMBL" id="VAX00111.1"/>
    </source>
</evidence>
<evidence type="ECO:0000256" key="3">
    <source>
        <dbReference type="ARBA" id="ARBA00022763"/>
    </source>
</evidence>
<gene>
    <name evidence="15" type="ORF">MNBD_GAMMA22-1135</name>
</gene>
<comment type="catalytic activity">
    <reaction evidence="12">
        <text>ATP + H2O = ADP + phosphate + H(+)</text>
        <dbReference type="Rhea" id="RHEA:13065"/>
        <dbReference type="ChEBI" id="CHEBI:15377"/>
        <dbReference type="ChEBI" id="CHEBI:15378"/>
        <dbReference type="ChEBI" id="CHEBI:30616"/>
        <dbReference type="ChEBI" id="CHEBI:43474"/>
        <dbReference type="ChEBI" id="CHEBI:456216"/>
        <dbReference type="EC" id="5.6.2.4"/>
    </reaction>
</comment>
<sequence length="728" mass="82810">MDVSPILDPLNDAQRQTVCAPNDHVLVLAGAGSGKTRVLVHRIAWLMLAENITPYGIIAVTFTNKAAGEMRGRIEELLASPTRALWVGTFHGIAHRLLRAHWQEAGLPQTFQILDSDDQKRTIKRVIRELGIDETHYPAKEAQWYINARKDEAKRPSQISYNGEPHLQQMIKIYQAYEASCQRGGLVDFAELLLRAYELFQKNPAILRAYQERFKHILVDEFQDTNTLQYSWLKLLAGDSGKIFAVGDDDQSIYGWRGAQIENIHEYSKSYAKENVFRLEQNYRSTGNILAAANQLISNNTDRMGKQLWTADDSGKAITLYHAFNDLDEAYYVVDQIKDWNDAGGKRADCAILYRSNAQSRVFEESLIRSGIPYRVYGGLRFFERQEIKDVLAYLRLVQNRNDDASFERVVNFPTRGIGNKTVSVIRENARENQISLWQATHQQLQNSAFTPRAMSALQIFIEIIDSLASSCAGTELYQQVEHVVHHSNLLTHYQKEKGEKGQARLENLEELVNAAKFYDVEMVDDDVAEIDPLSSFLTHAALEAGEKQSGEWDDCVQLMTLHSSKGLEFPRVFLGGMEEGLFPHKMSSDDPKKLQEERRLCYVGMTRAMQQLTLSCAEKRRLHGEERFSRPSRFLDELPPECLEQVRMLGEVNNVKAVTNFSTSFDEFDQSIPEDLGMQLGQRVSHAKFGEGVVLNYEGEGKHSRVQVNFDRVGSKWLVVAYANLVL</sequence>
<evidence type="ECO:0000256" key="4">
    <source>
        <dbReference type="ARBA" id="ARBA00022801"/>
    </source>
</evidence>
<dbReference type="AlphaFoldDB" id="A0A3B1AEL5"/>